<feature type="compositionally biased region" description="Basic residues" evidence="1">
    <location>
        <begin position="647"/>
        <end position="657"/>
    </location>
</feature>
<comment type="caution">
    <text evidence="4">The sequence shown here is derived from an EMBL/GenBank/DDBJ whole genome shotgun (WGS) entry which is preliminary data.</text>
</comment>
<keyword evidence="5" id="KW-1185">Reference proteome</keyword>
<dbReference type="Pfam" id="PF20454">
    <property type="entry name" value="GpA_nuclease"/>
    <property type="match status" value="1"/>
</dbReference>
<name>A0A9X3DPW1_9GAMM</name>
<evidence type="ECO:0000259" key="2">
    <source>
        <dbReference type="Pfam" id="PF05876"/>
    </source>
</evidence>
<gene>
    <name evidence="4" type="ORF">OSH00_00655</name>
</gene>
<dbReference type="RefSeq" id="WP_266128812.1">
    <property type="nucleotide sequence ID" value="NZ_JAPKMY010000001.1"/>
</dbReference>
<dbReference type="InterPro" id="IPR027417">
    <property type="entry name" value="P-loop_NTPase"/>
</dbReference>
<dbReference type="InterPro" id="IPR046453">
    <property type="entry name" value="GpA_ATPase"/>
</dbReference>
<dbReference type="GO" id="GO:0004519">
    <property type="term" value="F:endonuclease activity"/>
    <property type="evidence" value="ECO:0007669"/>
    <property type="project" value="InterPro"/>
</dbReference>
<dbReference type="Gene3D" id="3.40.50.300">
    <property type="entry name" value="P-loop containing nucleotide triphosphate hydrolases"/>
    <property type="match status" value="1"/>
</dbReference>
<dbReference type="Pfam" id="PF05876">
    <property type="entry name" value="GpA_ATPase"/>
    <property type="match status" value="1"/>
</dbReference>
<dbReference type="AlphaFoldDB" id="A0A9X3DPW1"/>
<accession>A0A9X3DPW1</accession>
<feature type="domain" description="Terminase large subunit GpA endonuclease" evidence="3">
    <location>
        <begin position="320"/>
        <end position="600"/>
    </location>
</feature>
<sequence length="657" mass="74668">MSDLSIFSNFESVVNSLRRSMSFLMPPPDIKPSEWAEKNIKIPVGNAIPGPINFDNAPYQRGMLDAIKEYGVRRVTYMTGAQLGKTTIQQCATGYFIEHEPKSQIFVQPTQGDVQTFLETKLRPMIEANKSISKKMAKPRSREGVNNSRMISYIGGWLMFSWAGSPKTLRSRSAPVTHADEIDGMEATSEGDPIELLSQRSATFGDQALRTESSTPTVKGASRVETAYYNGDRRRYYVPCPHCGEAQFLKWENVTWQGRKSKNIQDAREDLEQTHLVETAGYRCECCNEIWTDGERIAAIRNAEKNGYGWKAELPFKGHISFHAPEMLSTFRKMRDIVQSYLDKLALDDLQVFVNVSLGETYEENADKVDPDSLQARAEEYKAIVPLNGVYLTCGVDMQMDRLELEIVAWGLGEESWSVDYRVLWGDPLGEEVWEQLDDVLAETYLHESGSQLTVSATCLDTGGTAGCTQAAYEYVKNRRNRKLFAIKGRGGWGLPIVQTPQRKQSGKDKRKIDLWLVGVDEAKLMVSRRLESDRVGPGYCHFPIQRETEWYKQLTAEKLVIKYIKGQPIREWHKPDRARNEALDCRVYALAALKIMQPNFKRIKERLEQQDVKLIQEQEAIPIKNVAKMVVRKKTNQSGKSSTTVVKKKKVFGNRK</sequence>
<evidence type="ECO:0000313" key="5">
    <source>
        <dbReference type="Proteomes" id="UP001146019"/>
    </source>
</evidence>
<proteinExistence type="inferred from homology"/>
<evidence type="ECO:0000256" key="1">
    <source>
        <dbReference type="SAM" id="MobiDB-lite"/>
    </source>
</evidence>
<dbReference type="InterPro" id="IPR046454">
    <property type="entry name" value="GpA_endonuclease"/>
</dbReference>
<reference evidence="4" key="1">
    <citation type="submission" date="2022-11" db="EMBL/GenBank/DDBJ databases">
        <title>Biodiversity and phylogenetic relationships of bacteria.</title>
        <authorList>
            <person name="Machado R.A.R."/>
            <person name="Bhat A."/>
            <person name="Loulou A."/>
            <person name="Kallel S."/>
        </authorList>
    </citation>
    <scope>NUCLEOTIDE SEQUENCE</scope>
    <source>
        <strain evidence="4">A-IN1</strain>
    </source>
</reference>
<feature type="domain" description="Phage terminase large subunit GpA ATPase" evidence="2">
    <location>
        <begin position="47"/>
        <end position="304"/>
    </location>
</feature>
<organism evidence="4 5">
    <name type="scientific">Acinetobacter nematophilus</name>
    <dbReference type="NCBI Taxonomy" id="2994642"/>
    <lineage>
        <taxon>Bacteria</taxon>
        <taxon>Pseudomonadati</taxon>
        <taxon>Pseudomonadota</taxon>
        <taxon>Gammaproteobacteria</taxon>
        <taxon>Moraxellales</taxon>
        <taxon>Moraxellaceae</taxon>
        <taxon>Acinetobacter</taxon>
    </lineage>
</organism>
<dbReference type="InterPro" id="IPR008866">
    <property type="entry name" value="Phage_lambda_GpA-like"/>
</dbReference>
<dbReference type="GO" id="GO:0005524">
    <property type="term" value="F:ATP binding"/>
    <property type="evidence" value="ECO:0007669"/>
    <property type="project" value="InterPro"/>
</dbReference>
<dbReference type="HAMAP" id="MF_04144">
    <property type="entry name" value="TERL_LAMBDA"/>
    <property type="match status" value="1"/>
</dbReference>
<dbReference type="Proteomes" id="UP001146019">
    <property type="component" value="Unassembled WGS sequence"/>
</dbReference>
<dbReference type="EMBL" id="JAPKMY010000001">
    <property type="protein sequence ID" value="MCX5466258.1"/>
    <property type="molecule type" value="Genomic_DNA"/>
</dbReference>
<protein>
    <submittedName>
        <fullName evidence="4">Phage terminase large subunit family protein</fullName>
    </submittedName>
</protein>
<evidence type="ECO:0000313" key="4">
    <source>
        <dbReference type="EMBL" id="MCX5466258.1"/>
    </source>
</evidence>
<dbReference type="GO" id="GO:0016887">
    <property type="term" value="F:ATP hydrolysis activity"/>
    <property type="evidence" value="ECO:0007669"/>
    <property type="project" value="InterPro"/>
</dbReference>
<evidence type="ECO:0000259" key="3">
    <source>
        <dbReference type="Pfam" id="PF20454"/>
    </source>
</evidence>
<feature type="region of interest" description="Disordered" evidence="1">
    <location>
        <begin position="638"/>
        <end position="657"/>
    </location>
</feature>